<feature type="compositionally biased region" description="Low complexity" evidence="1">
    <location>
        <begin position="133"/>
        <end position="153"/>
    </location>
</feature>
<feature type="compositionally biased region" description="Polar residues" evidence="1">
    <location>
        <begin position="21"/>
        <end position="30"/>
    </location>
</feature>
<dbReference type="EMBL" id="JAXLQG010000005">
    <property type="protein sequence ID" value="KAK5540151.1"/>
    <property type="molecule type" value="Genomic_DNA"/>
</dbReference>
<feature type="domain" description="EH" evidence="2">
    <location>
        <begin position="509"/>
        <end position="590"/>
    </location>
</feature>
<dbReference type="Gene3D" id="1.10.238.10">
    <property type="entry name" value="EF-hand"/>
    <property type="match status" value="1"/>
</dbReference>
<evidence type="ECO:0000256" key="1">
    <source>
        <dbReference type="SAM" id="MobiDB-lite"/>
    </source>
</evidence>
<proteinExistence type="predicted"/>
<dbReference type="Pfam" id="PF12763">
    <property type="entry name" value="EH"/>
    <property type="match status" value="1"/>
</dbReference>
<evidence type="ECO:0000313" key="3">
    <source>
        <dbReference type="EMBL" id="KAK5540151.1"/>
    </source>
</evidence>
<evidence type="ECO:0000259" key="2">
    <source>
        <dbReference type="PROSITE" id="PS50031"/>
    </source>
</evidence>
<dbReference type="InterPro" id="IPR000261">
    <property type="entry name" value="EH_dom"/>
</dbReference>
<dbReference type="PROSITE" id="PS50031">
    <property type="entry name" value="EH"/>
    <property type="match status" value="1"/>
</dbReference>
<feature type="compositionally biased region" description="Low complexity" evidence="1">
    <location>
        <begin position="234"/>
        <end position="260"/>
    </location>
</feature>
<keyword evidence="4" id="KW-1185">Reference proteome</keyword>
<feature type="compositionally biased region" description="Pro residues" evidence="1">
    <location>
        <begin position="421"/>
        <end position="430"/>
    </location>
</feature>
<feature type="region of interest" description="Disordered" evidence="1">
    <location>
        <begin position="213"/>
        <end position="279"/>
    </location>
</feature>
<sequence length="596" mass="64168">MTEKQARRPPVAPKPSFIQRDASTLKISPAPSTALQGATLAFAPAPVKASNAASHNPAAGALLAAAVAASKKRQPSPPSGKPRSVSQNVPSSQPSPSAPRGRTLASPKAPVTAAKVSSISLPAPTFKPHVPRSTSAVAAIAASATASAKTSPARRPEIRRTSQYLGPPEIRAVGRTRASSTSSNTESLTSLSKSPDALAGAIASMAVAPAQVQTTLGDKHRNELGSIPQLTVQSSQTSTSSSPSLSGTAAAATATRNAAALEAKNRTQSVSGRSVQHEVPVDIRSSARSFKESGWPLVKLSSPQSDSESDDVRTNHEQPRRILPAPLPLRPSRAAMVAQRTGPETQGSPVLDARTKMTASSLADAMVASSVASQRTGSRVSSPKSRPPPPAPRRRSKSVGPVEGIRHHLHFPGLRSETPQPLKPLKPLPARPMRHTLRRQSSDRDEHVEVLHKRGRGHWTRHPNKHHEGDRKRWRDKVTERERKRYEGVWAANRGILTDLDPEMAISGYNKDGTPISDLVTNVVVRDIWERSRLPRDVLEEVWDLVARPGEKALNREEFVVGLWLIDQRLKGRKLPIRVSSSVWFSVRHPQGVKIK</sequence>
<feature type="compositionally biased region" description="Basic and acidic residues" evidence="1">
    <location>
        <begin position="310"/>
        <end position="320"/>
    </location>
</feature>
<gene>
    <name evidence="3" type="primary">IRS4</name>
    <name evidence="3" type="ORF">LTR25_003856</name>
</gene>
<dbReference type="AlphaFoldDB" id="A0AAV9QCH2"/>
<feature type="region of interest" description="Disordered" evidence="1">
    <location>
        <begin position="297"/>
        <end position="353"/>
    </location>
</feature>
<dbReference type="SUPFAM" id="SSF47473">
    <property type="entry name" value="EF-hand"/>
    <property type="match status" value="1"/>
</dbReference>
<evidence type="ECO:0000313" key="4">
    <source>
        <dbReference type="Proteomes" id="UP001345827"/>
    </source>
</evidence>
<name>A0AAV9QCH2_9PEZI</name>
<reference evidence="3 4" key="1">
    <citation type="submission" date="2023-06" db="EMBL/GenBank/DDBJ databases">
        <title>Black Yeasts Isolated from many extreme environments.</title>
        <authorList>
            <person name="Coleine C."/>
            <person name="Stajich J.E."/>
            <person name="Selbmann L."/>
        </authorList>
    </citation>
    <scope>NUCLEOTIDE SEQUENCE [LARGE SCALE GENOMIC DNA]</scope>
    <source>
        <strain evidence="3 4">CCFEE 5887</strain>
    </source>
</reference>
<accession>A0AAV9QCH2</accession>
<feature type="region of interest" description="Disordered" evidence="1">
    <location>
        <begin position="65"/>
        <end position="193"/>
    </location>
</feature>
<dbReference type="InterPro" id="IPR011992">
    <property type="entry name" value="EF-hand-dom_pair"/>
</dbReference>
<feature type="compositionally biased region" description="Low complexity" evidence="1">
    <location>
        <begin position="179"/>
        <end position="193"/>
    </location>
</feature>
<feature type="compositionally biased region" description="Low complexity" evidence="1">
    <location>
        <begin position="82"/>
        <end position="100"/>
    </location>
</feature>
<feature type="region of interest" description="Disordered" evidence="1">
    <location>
        <begin position="1"/>
        <end position="30"/>
    </location>
</feature>
<dbReference type="SMART" id="SM00027">
    <property type="entry name" value="EH"/>
    <property type="match status" value="1"/>
</dbReference>
<feature type="region of interest" description="Disordered" evidence="1">
    <location>
        <begin position="367"/>
        <end position="430"/>
    </location>
</feature>
<organism evidence="3 4">
    <name type="scientific">Vermiconidia calcicola</name>
    <dbReference type="NCBI Taxonomy" id="1690605"/>
    <lineage>
        <taxon>Eukaryota</taxon>
        <taxon>Fungi</taxon>
        <taxon>Dikarya</taxon>
        <taxon>Ascomycota</taxon>
        <taxon>Pezizomycotina</taxon>
        <taxon>Dothideomycetes</taxon>
        <taxon>Dothideomycetidae</taxon>
        <taxon>Mycosphaerellales</taxon>
        <taxon>Extremaceae</taxon>
        <taxon>Vermiconidia</taxon>
    </lineage>
</organism>
<comment type="caution">
    <text evidence="3">The sequence shown here is derived from an EMBL/GenBank/DDBJ whole genome shotgun (WGS) entry which is preliminary data.</text>
</comment>
<dbReference type="Proteomes" id="UP001345827">
    <property type="component" value="Unassembled WGS sequence"/>
</dbReference>
<protein>
    <submittedName>
        <fullName evidence="3">Increased rDNA silencing protein</fullName>
    </submittedName>
</protein>